<reference evidence="1" key="1">
    <citation type="submission" date="2020-07" db="EMBL/GenBank/DDBJ databases">
        <title>Multicomponent nature underlies the extraordinary mechanical properties of spider dragline silk.</title>
        <authorList>
            <person name="Kono N."/>
            <person name="Nakamura H."/>
            <person name="Mori M."/>
            <person name="Yoshida Y."/>
            <person name="Ohtoshi R."/>
            <person name="Malay A.D."/>
            <person name="Moran D.A.P."/>
            <person name="Tomita M."/>
            <person name="Numata K."/>
            <person name="Arakawa K."/>
        </authorList>
    </citation>
    <scope>NUCLEOTIDE SEQUENCE</scope>
</reference>
<evidence type="ECO:0000313" key="2">
    <source>
        <dbReference type="Proteomes" id="UP000887116"/>
    </source>
</evidence>
<dbReference type="AlphaFoldDB" id="A0A8X6KAG8"/>
<dbReference type="EMBL" id="BMAO01020834">
    <property type="protein sequence ID" value="GFQ70220.1"/>
    <property type="molecule type" value="Genomic_DNA"/>
</dbReference>
<organism evidence="1 2">
    <name type="scientific">Trichonephila clavata</name>
    <name type="common">Joro spider</name>
    <name type="synonym">Nephila clavata</name>
    <dbReference type="NCBI Taxonomy" id="2740835"/>
    <lineage>
        <taxon>Eukaryota</taxon>
        <taxon>Metazoa</taxon>
        <taxon>Ecdysozoa</taxon>
        <taxon>Arthropoda</taxon>
        <taxon>Chelicerata</taxon>
        <taxon>Arachnida</taxon>
        <taxon>Araneae</taxon>
        <taxon>Araneomorphae</taxon>
        <taxon>Entelegynae</taxon>
        <taxon>Araneoidea</taxon>
        <taxon>Nephilidae</taxon>
        <taxon>Trichonephila</taxon>
    </lineage>
</organism>
<protein>
    <submittedName>
        <fullName evidence="1">Uncharacterized protein</fullName>
    </submittedName>
</protein>
<dbReference type="OrthoDB" id="10600678at2759"/>
<name>A0A8X6KAG8_TRICU</name>
<keyword evidence="2" id="KW-1185">Reference proteome</keyword>
<sequence length="132" mass="15066">MVYSDSWKGHCTTKMEEAGLQHFKVNHRNADTQTTTAEQQCQNLSHLFAQARSKCNTMTYLKAEIELHEKFPIYQPAGLEQLKENLKNAEREHQALLGETTLITCPILTCKTHNPQKPNIKISNQGKTSQKK</sequence>
<gene>
    <name evidence="1" type="ORF">TNCT_686321</name>
</gene>
<evidence type="ECO:0000313" key="1">
    <source>
        <dbReference type="EMBL" id="GFQ70220.1"/>
    </source>
</evidence>
<accession>A0A8X6KAG8</accession>
<proteinExistence type="predicted"/>
<dbReference type="Proteomes" id="UP000887116">
    <property type="component" value="Unassembled WGS sequence"/>
</dbReference>
<comment type="caution">
    <text evidence="1">The sequence shown here is derived from an EMBL/GenBank/DDBJ whole genome shotgun (WGS) entry which is preliminary data.</text>
</comment>